<dbReference type="SUPFAM" id="SSF47954">
    <property type="entry name" value="Cyclin-like"/>
    <property type="match status" value="1"/>
</dbReference>
<organism evidence="5">
    <name type="scientific">Orpheovirus IHUMI-LCC2</name>
    <dbReference type="NCBI Taxonomy" id="2023057"/>
    <lineage>
        <taxon>Viruses</taxon>
        <taxon>Varidnaviria</taxon>
        <taxon>Bamfordvirae</taxon>
        <taxon>Nucleocytoviricota</taxon>
        <taxon>Megaviricetes</taxon>
        <taxon>Pimascovirales</taxon>
        <taxon>Ocovirineae</taxon>
        <taxon>Orpheoviridae</taxon>
        <taxon>Alphaorpheovirus</taxon>
        <taxon>Alphaorpheovirus massiliense</taxon>
    </lineage>
</organism>
<name>A0A2I2L647_9VIRU</name>
<dbReference type="InterPro" id="IPR000719">
    <property type="entry name" value="Prot_kinase_dom"/>
</dbReference>
<dbReference type="InterPro" id="IPR008271">
    <property type="entry name" value="Ser/Thr_kinase_AS"/>
</dbReference>
<keyword evidence="3" id="KW-0067">ATP-binding</keyword>
<dbReference type="SUPFAM" id="SSF56112">
    <property type="entry name" value="Protein kinase-like (PK-like)"/>
    <property type="match status" value="1"/>
</dbReference>
<dbReference type="PROSITE" id="PS50011">
    <property type="entry name" value="PROTEIN_KINASE_DOM"/>
    <property type="match status" value="1"/>
</dbReference>
<dbReference type="SMART" id="SM00220">
    <property type="entry name" value="S_TKc"/>
    <property type="match status" value="1"/>
</dbReference>
<keyword evidence="5" id="KW-0418">Kinase</keyword>
<comment type="similarity">
    <text evidence="1">Belongs to the protein kinase superfamily. CMGC Ser/Thr protein kinase family. CDC2/CDKX subfamily.</text>
</comment>
<dbReference type="Gene3D" id="1.10.472.10">
    <property type="entry name" value="Cyclin-like"/>
    <property type="match status" value="1"/>
</dbReference>
<dbReference type="Gene3D" id="1.10.510.10">
    <property type="entry name" value="Transferase(Phosphotransferase) domain 1"/>
    <property type="match status" value="1"/>
</dbReference>
<keyword evidence="6" id="KW-1185">Reference proteome</keyword>
<dbReference type="InterPro" id="IPR013763">
    <property type="entry name" value="Cyclin-like_dom"/>
</dbReference>
<dbReference type="Pfam" id="PF00134">
    <property type="entry name" value="Cyclin_N"/>
    <property type="match status" value="1"/>
</dbReference>
<dbReference type="PANTHER" id="PTHR24056">
    <property type="entry name" value="CELL DIVISION PROTEIN KINASE"/>
    <property type="match status" value="1"/>
</dbReference>
<sequence length="476" mass="55699">MDNYEKIERLGEGRYGVAYKVKNKESGELYCMKEICVSDETVIIFVLREILTLRICKNENIIPLLEVKYENENINLLFPLMECDLYDYMKRNEKFTEDQCLSIIKSILEGLDVIHSRAVLHRDLKSKNILIKDGKVCIADFGLARSVTVPSGNMSPEVITLWYRPPELLGGIKYSNNEYGPEVDIWSAGCILYELCTGNILFNYDTEISMYKNITYRLSEKDPFPEISNPKIKELLKQMLKVNINERISAKNALRFLDDSEVVEETYEDQQLNWKRSIEWEPLSLVLTEKEKIKRQDTADWLYDISKTFKLCTDSFYYAINLMDLALKHDIKENMMGDIKLLAVVCLHTACCIHELYPMEVDEYIEALEDEYTEEQFRTLFKQLINNMSEKLTMVTAVDFYRNYNMSMGVSRSDHNKGKGILALCYVMGLHHEYSPDSIAKYVSDYVKDKNGVESDFMKKLKIMYKFKRMKDKYFV</sequence>
<gene>
    <name evidence="5" type="ORF">ORPV_1109</name>
</gene>
<dbReference type="InterPro" id="IPR011009">
    <property type="entry name" value="Kinase-like_dom_sf"/>
</dbReference>
<dbReference type="PROSITE" id="PS00108">
    <property type="entry name" value="PROTEIN_KINASE_ST"/>
    <property type="match status" value="1"/>
</dbReference>
<dbReference type="GO" id="GO:0005524">
    <property type="term" value="F:ATP binding"/>
    <property type="evidence" value="ECO:0007669"/>
    <property type="project" value="UniProtKB-KW"/>
</dbReference>
<proteinExistence type="inferred from homology"/>
<keyword evidence="2" id="KW-0547">Nucleotide-binding</keyword>
<dbReference type="Proteomes" id="UP000236316">
    <property type="component" value="Segment"/>
</dbReference>
<dbReference type="RefSeq" id="YP_009449315.1">
    <property type="nucleotide sequence ID" value="NC_036594.1"/>
</dbReference>
<feature type="domain" description="Protein kinase" evidence="4">
    <location>
        <begin position="4"/>
        <end position="263"/>
    </location>
</feature>
<dbReference type="Pfam" id="PF00069">
    <property type="entry name" value="Pkinase"/>
    <property type="match status" value="1"/>
</dbReference>
<dbReference type="GO" id="GO:0004674">
    <property type="term" value="F:protein serine/threonine kinase activity"/>
    <property type="evidence" value="ECO:0007669"/>
    <property type="project" value="TreeGrafter"/>
</dbReference>
<dbReference type="InterPro" id="IPR036915">
    <property type="entry name" value="Cyclin-like_sf"/>
</dbReference>
<dbReference type="KEGG" id="vg:35381774"/>
<dbReference type="OrthoDB" id="8955at10239"/>
<dbReference type="GeneID" id="35381774"/>
<dbReference type="EMBL" id="LT906555">
    <property type="protein sequence ID" value="SNW63013.1"/>
    <property type="molecule type" value="Genomic_DNA"/>
</dbReference>
<accession>A0A2I2L647</accession>
<evidence type="ECO:0000256" key="3">
    <source>
        <dbReference type="ARBA" id="ARBA00022840"/>
    </source>
</evidence>
<dbReference type="InterPro" id="IPR050108">
    <property type="entry name" value="CDK"/>
</dbReference>
<dbReference type="Gene3D" id="3.30.200.20">
    <property type="entry name" value="Phosphorylase Kinase, domain 1"/>
    <property type="match status" value="1"/>
</dbReference>
<evidence type="ECO:0000259" key="4">
    <source>
        <dbReference type="PROSITE" id="PS50011"/>
    </source>
</evidence>
<dbReference type="SMART" id="SM00385">
    <property type="entry name" value="CYCLIN"/>
    <property type="match status" value="1"/>
</dbReference>
<evidence type="ECO:0000256" key="1">
    <source>
        <dbReference type="ARBA" id="ARBA00006485"/>
    </source>
</evidence>
<reference evidence="5" key="1">
    <citation type="submission" date="2017-08" db="EMBL/GenBank/DDBJ databases">
        <authorList>
            <consortium name="Urmite Genomes"/>
        </authorList>
    </citation>
    <scope>NUCLEOTIDE SEQUENCE [LARGE SCALE GENOMIC DNA]</scope>
    <source>
        <strain evidence="5">IHUMI-LCC2</strain>
    </source>
</reference>
<evidence type="ECO:0000256" key="2">
    <source>
        <dbReference type="ARBA" id="ARBA00022741"/>
    </source>
</evidence>
<keyword evidence="5" id="KW-0808">Transferase</keyword>
<evidence type="ECO:0000313" key="6">
    <source>
        <dbReference type="Proteomes" id="UP000236316"/>
    </source>
</evidence>
<protein>
    <submittedName>
        <fullName evidence="5">Cyclin-dependent kinase</fullName>
    </submittedName>
</protein>
<evidence type="ECO:0000313" key="5">
    <source>
        <dbReference type="EMBL" id="SNW63013.1"/>
    </source>
</evidence>
<dbReference type="InterPro" id="IPR006671">
    <property type="entry name" value="Cyclin_N"/>
</dbReference>